<dbReference type="EMBL" id="AZIM01003386">
    <property type="protein sequence ID" value="ETE62216.1"/>
    <property type="molecule type" value="Genomic_DNA"/>
</dbReference>
<gene>
    <name evidence="1" type="ORF">L345_12032</name>
</gene>
<proteinExistence type="predicted"/>
<feature type="non-terminal residue" evidence="1">
    <location>
        <position position="1"/>
    </location>
</feature>
<dbReference type="Proteomes" id="UP000018936">
    <property type="component" value="Unassembled WGS sequence"/>
</dbReference>
<dbReference type="OrthoDB" id="10654535at2759"/>
<evidence type="ECO:0000313" key="1">
    <source>
        <dbReference type="EMBL" id="ETE62216.1"/>
    </source>
</evidence>
<evidence type="ECO:0000313" key="2">
    <source>
        <dbReference type="Proteomes" id="UP000018936"/>
    </source>
</evidence>
<accession>V8NJR6</accession>
<organism evidence="1 2">
    <name type="scientific">Ophiophagus hannah</name>
    <name type="common">King cobra</name>
    <name type="synonym">Naja hannah</name>
    <dbReference type="NCBI Taxonomy" id="8665"/>
    <lineage>
        <taxon>Eukaryota</taxon>
        <taxon>Metazoa</taxon>
        <taxon>Chordata</taxon>
        <taxon>Craniata</taxon>
        <taxon>Vertebrata</taxon>
        <taxon>Euteleostomi</taxon>
        <taxon>Lepidosauria</taxon>
        <taxon>Squamata</taxon>
        <taxon>Bifurcata</taxon>
        <taxon>Unidentata</taxon>
        <taxon>Episquamata</taxon>
        <taxon>Toxicofera</taxon>
        <taxon>Serpentes</taxon>
        <taxon>Colubroidea</taxon>
        <taxon>Elapidae</taxon>
        <taxon>Elapinae</taxon>
        <taxon>Ophiophagus</taxon>
    </lineage>
</organism>
<sequence>MPEASVASPVLAFSSNLSAVMKSTGKVIRTPFFSALAIRSLTIFDPSSSNKELPIWKEKRWHVQYQINESDALKASTFAESALIWKKIKKFAFYVAGCFTIPLGSTN</sequence>
<dbReference type="AlphaFoldDB" id="V8NJR6"/>
<comment type="caution">
    <text evidence="1">The sequence shown here is derived from an EMBL/GenBank/DDBJ whole genome shotgun (WGS) entry which is preliminary data.</text>
</comment>
<keyword evidence="2" id="KW-1185">Reference proteome</keyword>
<reference evidence="1 2" key="1">
    <citation type="journal article" date="2013" name="Proc. Natl. Acad. Sci. U.S.A.">
        <title>The king cobra genome reveals dynamic gene evolution and adaptation in the snake venom system.</title>
        <authorList>
            <person name="Vonk F.J."/>
            <person name="Casewell N.R."/>
            <person name="Henkel C.V."/>
            <person name="Heimberg A.M."/>
            <person name="Jansen H.J."/>
            <person name="McCleary R.J."/>
            <person name="Kerkkamp H.M."/>
            <person name="Vos R.A."/>
            <person name="Guerreiro I."/>
            <person name="Calvete J.J."/>
            <person name="Wuster W."/>
            <person name="Woods A.E."/>
            <person name="Logan J.M."/>
            <person name="Harrison R.A."/>
            <person name="Castoe T.A."/>
            <person name="de Koning A.P."/>
            <person name="Pollock D.D."/>
            <person name="Yandell M."/>
            <person name="Calderon D."/>
            <person name="Renjifo C."/>
            <person name="Currier R.B."/>
            <person name="Salgado D."/>
            <person name="Pla D."/>
            <person name="Sanz L."/>
            <person name="Hyder A.S."/>
            <person name="Ribeiro J.M."/>
            <person name="Arntzen J.W."/>
            <person name="van den Thillart G.E."/>
            <person name="Boetzer M."/>
            <person name="Pirovano W."/>
            <person name="Dirks R.P."/>
            <person name="Spaink H.P."/>
            <person name="Duboule D."/>
            <person name="McGlinn E."/>
            <person name="Kini R.M."/>
            <person name="Richardson M.K."/>
        </authorList>
    </citation>
    <scope>NUCLEOTIDE SEQUENCE</scope>
    <source>
        <tissue evidence="1">Blood</tissue>
    </source>
</reference>
<name>V8NJR6_OPHHA</name>
<protein>
    <submittedName>
        <fullName evidence="1">Uncharacterized protein</fullName>
    </submittedName>
</protein>